<feature type="compositionally biased region" description="Basic and acidic residues" evidence="1">
    <location>
        <begin position="282"/>
        <end position="292"/>
    </location>
</feature>
<name>A0A2A9MJK1_BESBE</name>
<evidence type="ECO:0000313" key="3">
    <source>
        <dbReference type="Proteomes" id="UP000224006"/>
    </source>
</evidence>
<sequence length="530" mass="57345">MRFGRSATNVDDRMRSCSVPNTRRSDSRAEPSCSRDKRSHIRAPPEADALARWNQPARILSHRPERGAARGNENLDRLGWVATAGLCLQSKGEERIPLSTATSRVASPARVRTGSDFNAGAQRSQLRARTPSRKDSCVTQQLAELWIARTLPPALKREIAAEIVQMLRAASGEDAVAGVLSPTCQLNDAGEKRTRSSSESSSCCSSQTETAPQERRHNAVHKSADDYNSSVSASTEWSSDSASEAMSEDEGNAPTEFTKEESEECVTIWANSPSENQSEAESQNKREVPPAANRAERVLESLESLCSILGEVDPVARKEKLDKVHAKLVGRDNDPAAVTETVASPIRWDLSVGEKVNKGDPELQENSRTATTAASQVMPRAGRAVVGANAIPEAGMTPRSKLSKLKADLRQHLDSLLSQVRLDSPVQHALRAGLCEDDTPVGLPLPVAREACVGHGFAAREAERSGGREAAAADAKCPAVHGIHGDCAPAFSPLQDRMRYHEDLEPLPPCRYPLETIMEDEEVSVHSPAL</sequence>
<keyword evidence="3" id="KW-1185">Reference proteome</keyword>
<feature type="compositionally biased region" description="Basic and acidic residues" evidence="1">
    <location>
        <begin position="23"/>
        <end position="36"/>
    </location>
</feature>
<feature type="region of interest" description="Disordered" evidence="1">
    <location>
        <begin position="188"/>
        <end position="265"/>
    </location>
</feature>
<evidence type="ECO:0000313" key="2">
    <source>
        <dbReference type="EMBL" id="PFH36146.1"/>
    </source>
</evidence>
<evidence type="ECO:0000256" key="1">
    <source>
        <dbReference type="SAM" id="MobiDB-lite"/>
    </source>
</evidence>
<dbReference type="OrthoDB" id="333719at2759"/>
<proteinExistence type="predicted"/>
<accession>A0A2A9MJK1</accession>
<protein>
    <submittedName>
        <fullName evidence="2">Uncharacterized protein</fullName>
    </submittedName>
</protein>
<feature type="region of interest" description="Disordered" evidence="1">
    <location>
        <begin position="273"/>
        <end position="292"/>
    </location>
</feature>
<organism evidence="2 3">
    <name type="scientific">Besnoitia besnoiti</name>
    <name type="common">Apicomplexan protozoan</name>
    <dbReference type="NCBI Taxonomy" id="94643"/>
    <lineage>
        <taxon>Eukaryota</taxon>
        <taxon>Sar</taxon>
        <taxon>Alveolata</taxon>
        <taxon>Apicomplexa</taxon>
        <taxon>Conoidasida</taxon>
        <taxon>Coccidia</taxon>
        <taxon>Eucoccidiorida</taxon>
        <taxon>Eimeriorina</taxon>
        <taxon>Sarcocystidae</taxon>
        <taxon>Besnoitia</taxon>
    </lineage>
</organism>
<dbReference type="RefSeq" id="XP_029220155.1">
    <property type="nucleotide sequence ID" value="XM_029362789.1"/>
</dbReference>
<dbReference type="AlphaFoldDB" id="A0A2A9MJK1"/>
<dbReference type="KEGG" id="bbes:BESB_043380"/>
<feature type="region of interest" description="Disordered" evidence="1">
    <location>
        <begin position="1"/>
        <end position="48"/>
    </location>
</feature>
<feature type="compositionally biased region" description="Low complexity" evidence="1">
    <location>
        <begin position="229"/>
        <end position="245"/>
    </location>
</feature>
<feature type="compositionally biased region" description="Low complexity" evidence="1">
    <location>
        <begin position="197"/>
        <end position="206"/>
    </location>
</feature>
<gene>
    <name evidence="2" type="ORF">BESB_043380</name>
</gene>
<dbReference type="EMBL" id="NWUJ01000003">
    <property type="protein sequence ID" value="PFH36146.1"/>
    <property type="molecule type" value="Genomic_DNA"/>
</dbReference>
<reference evidence="2 3" key="1">
    <citation type="submission" date="2017-09" db="EMBL/GenBank/DDBJ databases">
        <title>Genome sequencing of Besnoitia besnoiti strain Bb-Ger1.</title>
        <authorList>
            <person name="Schares G."/>
            <person name="Venepally P."/>
            <person name="Lorenzi H.A."/>
        </authorList>
    </citation>
    <scope>NUCLEOTIDE SEQUENCE [LARGE SCALE GENOMIC DNA]</scope>
    <source>
        <strain evidence="2 3">Bb-Ger1</strain>
    </source>
</reference>
<dbReference type="GeneID" id="40309268"/>
<dbReference type="Proteomes" id="UP000224006">
    <property type="component" value="Chromosome III"/>
</dbReference>
<comment type="caution">
    <text evidence="2">The sequence shown here is derived from an EMBL/GenBank/DDBJ whole genome shotgun (WGS) entry which is preliminary data.</text>
</comment>
<feature type="compositionally biased region" description="Basic and acidic residues" evidence="1">
    <location>
        <begin position="212"/>
        <end position="225"/>
    </location>
</feature>
<dbReference type="VEuPathDB" id="ToxoDB:BESB_043380"/>
<feature type="region of interest" description="Disordered" evidence="1">
    <location>
        <begin position="114"/>
        <end position="133"/>
    </location>
</feature>